<sequence length="280" mass="30780">MPSIAEKELYLGYTPDELERSAYARFFRPQMAPLAGHVREALLTGAIAHELMPPVSRAGDLHHPGYWAAETGYSTCLDGSARVFVLTPMPGVTPAMWDWWFAWHGSEAQRYKLWHPRAHVHVGWADGEGDLGRYVGRISNVVEFVGPARMNLTIRFVRPSEAGLDEKRLVASGEVAICARGGIAGTPMETGWLIHHVRPVEGGSEMRSRFWVGGENVRPRSMPGAVGGVIGSIASRLVPLKAIQASELLVHCAQEMAHLAAFLPELYATFGPAHQQENRE</sequence>
<name>A0A6N6VLF0_9HYPH</name>
<evidence type="ECO:0000256" key="5">
    <source>
        <dbReference type="ARBA" id="ARBA00023459"/>
    </source>
</evidence>
<evidence type="ECO:0000256" key="2">
    <source>
        <dbReference type="ARBA" id="ARBA00022723"/>
    </source>
</evidence>
<dbReference type="RefSeq" id="WP_152216629.1">
    <property type="nucleotide sequence ID" value="NZ_JBAQYD010000013.1"/>
</dbReference>
<reference evidence="7 8" key="1">
    <citation type="submission" date="2019-09" db="EMBL/GenBank/DDBJ databases">
        <title>Parvibaculum sedimenti sp. nov., isolated from sediment.</title>
        <authorList>
            <person name="Wang Y."/>
        </authorList>
    </citation>
    <scope>NUCLEOTIDE SEQUENCE [LARGE SCALE GENOMIC DNA]</scope>
    <source>
        <strain evidence="7 8">HXT-9</strain>
    </source>
</reference>
<protein>
    <recommendedName>
        <fullName evidence="6">DAPG hydrolase PhiG domain-containing protein</fullName>
    </recommendedName>
</protein>
<evidence type="ECO:0000313" key="7">
    <source>
        <dbReference type="EMBL" id="KAB7739457.1"/>
    </source>
</evidence>
<keyword evidence="8" id="KW-1185">Reference proteome</keyword>
<comment type="cofactor">
    <cofactor evidence="1">
        <name>Zn(2+)</name>
        <dbReference type="ChEBI" id="CHEBI:29105"/>
    </cofactor>
</comment>
<comment type="similarity">
    <text evidence="5">Belongs to the DAPG/phloretin hydrolase family.</text>
</comment>
<evidence type="ECO:0000313" key="8">
    <source>
        <dbReference type="Proteomes" id="UP000468901"/>
    </source>
</evidence>
<dbReference type="Proteomes" id="UP000468901">
    <property type="component" value="Unassembled WGS sequence"/>
</dbReference>
<feature type="domain" description="DAPG hydrolase PhiG" evidence="6">
    <location>
        <begin position="53"/>
        <end position="268"/>
    </location>
</feature>
<keyword evidence="4" id="KW-0862">Zinc</keyword>
<evidence type="ECO:0000256" key="3">
    <source>
        <dbReference type="ARBA" id="ARBA00022801"/>
    </source>
</evidence>
<evidence type="ECO:0000259" key="6">
    <source>
        <dbReference type="Pfam" id="PF18089"/>
    </source>
</evidence>
<keyword evidence="3" id="KW-0378">Hydrolase</keyword>
<accession>A0A6N6VLF0</accession>
<dbReference type="GO" id="GO:0016787">
    <property type="term" value="F:hydrolase activity"/>
    <property type="evidence" value="ECO:0007669"/>
    <property type="project" value="UniProtKB-KW"/>
</dbReference>
<evidence type="ECO:0000256" key="4">
    <source>
        <dbReference type="ARBA" id="ARBA00022833"/>
    </source>
</evidence>
<dbReference type="InterPro" id="IPR041526">
    <property type="entry name" value="DAPG_hydrolase"/>
</dbReference>
<dbReference type="Pfam" id="PF18089">
    <property type="entry name" value="DAPG_hydrolase"/>
    <property type="match status" value="1"/>
</dbReference>
<dbReference type="GO" id="GO:0046872">
    <property type="term" value="F:metal ion binding"/>
    <property type="evidence" value="ECO:0007669"/>
    <property type="project" value="UniProtKB-KW"/>
</dbReference>
<dbReference type="EMBL" id="WESC01000010">
    <property type="protein sequence ID" value="KAB7739457.1"/>
    <property type="molecule type" value="Genomic_DNA"/>
</dbReference>
<comment type="caution">
    <text evidence="7">The sequence shown here is derived from an EMBL/GenBank/DDBJ whole genome shotgun (WGS) entry which is preliminary data.</text>
</comment>
<gene>
    <name evidence="7" type="ORF">F2P47_12105</name>
</gene>
<keyword evidence="2" id="KW-0479">Metal-binding</keyword>
<organism evidence="7 8">
    <name type="scientific">Parvibaculum sedimenti</name>
    <dbReference type="NCBI Taxonomy" id="2608632"/>
    <lineage>
        <taxon>Bacteria</taxon>
        <taxon>Pseudomonadati</taxon>
        <taxon>Pseudomonadota</taxon>
        <taxon>Alphaproteobacteria</taxon>
        <taxon>Hyphomicrobiales</taxon>
        <taxon>Parvibaculaceae</taxon>
        <taxon>Parvibaculum</taxon>
    </lineage>
</organism>
<dbReference type="AlphaFoldDB" id="A0A6N6VLF0"/>
<proteinExistence type="inferred from homology"/>
<evidence type="ECO:0000256" key="1">
    <source>
        <dbReference type="ARBA" id="ARBA00001947"/>
    </source>
</evidence>